<dbReference type="Proteomes" id="UP000198867">
    <property type="component" value="Unassembled WGS sequence"/>
</dbReference>
<keyword evidence="2" id="KW-0282">Flagellum</keyword>
<evidence type="ECO:0000313" key="3">
    <source>
        <dbReference type="Proteomes" id="UP000198867"/>
    </source>
</evidence>
<dbReference type="GO" id="GO:0051782">
    <property type="term" value="P:negative regulation of cell division"/>
    <property type="evidence" value="ECO:0007669"/>
    <property type="project" value="TreeGrafter"/>
</dbReference>
<feature type="region of interest" description="Disordered" evidence="1">
    <location>
        <begin position="169"/>
        <end position="212"/>
    </location>
</feature>
<dbReference type="PANTHER" id="PTHR43384:SF14">
    <property type="entry name" value="ESX-1 SECRETION-ASSOCIATED PROTEIN ESPI"/>
    <property type="match status" value="1"/>
</dbReference>
<dbReference type="AlphaFoldDB" id="A0A1I5AXH2"/>
<dbReference type="GO" id="GO:0005829">
    <property type="term" value="C:cytosol"/>
    <property type="evidence" value="ECO:0007669"/>
    <property type="project" value="TreeGrafter"/>
</dbReference>
<reference evidence="3" key="1">
    <citation type="submission" date="2016-10" db="EMBL/GenBank/DDBJ databases">
        <authorList>
            <person name="Varghese N."/>
            <person name="Submissions S."/>
        </authorList>
    </citation>
    <scope>NUCLEOTIDE SEQUENCE [LARGE SCALE GENOMIC DNA]</scope>
    <source>
        <strain evidence="3">CGMCC 1.11101</strain>
    </source>
</reference>
<dbReference type="GO" id="GO:0009898">
    <property type="term" value="C:cytoplasmic side of plasma membrane"/>
    <property type="evidence" value="ECO:0007669"/>
    <property type="project" value="TreeGrafter"/>
</dbReference>
<dbReference type="Gene3D" id="3.40.50.300">
    <property type="entry name" value="P-loop containing nucleotide triphosphate hydrolases"/>
    <property type="match status" value="1"/>
</dbReference>
<keyword evidence="2" id="KW-0966">Cell projection</keyword>
<protein>
    <submittedName>
        <fullName evidence="2">MinD-like ATPase involved in chromosome partitioning or flagellar assembly</fullName>
    </submittedName>
</protein>
<sequence length="603" mass="64209">MEKKRCPDVSNESNEPHITAIVRADGTGEVTVDGHRSEVHAADVAGARAGVIARVAEEAAVRDRPVRVATTDLDGVYALIVHPDGNVESEGAILVDDDGYADEAADRHDEDDDTPNDDEHDDEHDEHDEHDEDVTDDAYVPSSGPVEKGAIPLPPFGIEDLVDFADDEAERRPATSFEPAPTRRSTFRAPGDEPSIPDSTDDLGYRYDGPPLHGAPFPPLPEVALPADTATRIIAATADSAPDATPDDRPAAEAIAEFEAEFAADEPADAGDSPGTPSQPAVFSVPADTGDEAVPTLEDFLQSRPSAPEGPAKQGWQGFLRRITGGVISPRPGKAEQAHRDAIRRVQRSLKGPRTIVVLNPKGGAHKTTATLLLAATFGIHRGGSTLAWDNNETRGTLGWRAQPSRHSNTAVDLLRDVGLFSDVESARVGYLDNYVRGQGDAQFDVLASDEDAAASSTIDAKAFDSLHSTLSRFYRLLVIDTGNNMRASNWEAAVEAADQLVVVTTVNEETAASAAWLLDGLRQKGHQDKVSQAVTILSAPGDAAQPELSGRLHAHFSALTRVVLEVPYDPGFQSGGPLNVEVLTPQTREAWLQVTAAVADGL</sequence>
<dbReference type="SUPFAM" id="SSF52540">
    <property type="entry name" value="P-loop containing nucleoside triphosphate hydrolases"/>
    <property type="match status" value="1"/>
</dbReference>
<dbReference type="GO" id="GO:0016887">
    <property type="term" value="F:ATP hydrolysis activity"/>
    <property type="evidence" value="ECO:0007669"/>
    <property type="project" value="TreeGrafter"/>
</dbReference>
<keyword evidence="2" id="KW-0969">Cilium</keyword>
<dbReference type="EMBL" id="FOVM01000004">
    <property type="protein sequence ID" value="SFN67216.1"/>
    <property type="molecule type" value="Genomic_DNA"/>
</dbReference>
<evidence type="ECO:0000256" key="1">
    <source>
        <dbReference type="SAM" id="MobiDB-lite"/>
    </source>
</evidence>
<dbReference type="InterPro" id="IPR027417">
    <property type="entry name" value="P-loop_NTPase"/>
</dbReference>
<feature type="region of interest" description="Disordered" evidence="1">
    <location>
        <begin position="103"/>
        <end position="157"/>
    </location>
</feature>
<organism evidence="2 3">
    <name type="scientific">Mycetocola miduiensis</name>
    <dbReference type="NCBI Taxonomy" id="995034"/>
    <lineage>
        <taxon>Bacteria</taxon>
        <taxon>Bacillati</taxon>
        <taxon>Actinomycetota</taxon>
        <taxon>Actinomycetes</taxon>
        <taxon>Micrococcales</taxon>
        <taxon>Microbacteriaceae</taxon>
        <taxon>Mycetocola</taxon>
    </lineage>
</organism>
<dbReference type="GO" id="GO:0005524">
    <property type="term" value="F:ATP binding"/>
    <property type="evidence" value="ECO:0007669"/>
    <property type="project" value="TreeGrafter"/>
</dbReference>
<feature type="compositionally biased region" description="Acidic residues" evidence="1">
    <location>
        <begin position="103"/>
        <end position="136"/>
    </location>
</feature>
<dbReference type="STRING" id="995034.SAMN05216219_1603"/>
<name>A0A1I5AXH2_9MICO</name>
<proteinExistence type="predicted"/>
<dbReference type="PANTHER" id="PTHR43384">
    <property type="entry name" value="SEPTUM SITE-DETERMINING PROTEIN MIND HOMOLOG, CHLOROPLASTIC-RELATED"/>
    <property type="match status" value="1"/>
</dbReference>
<keyword evidence="3" id="KW-1185">Reference proteome</keyword>
<evidence type="ECO:0000313" key="2">
    <source>
        <dbReference type="EMBL" id="SFN67216.1"/>
    </source>
</evidence>
<gene>
    <name evidence="2" type="ORF">SAMN05216219_1603</name>
</gene>
<accession>A0A1I5AXH2</accession>
<dbReference type="InterPro" id="IPR050625">
    <property type="entry name" value="ParA/MinD_ATPase"/>
</dbReference>